<evidence type="ECO:0000313" key="2">
    <source>
        <dbReference type="Proteomes" id="UP000215305"/>
    </source>
</evidence>
<accession>A0A397GWB5</accession>
<proteinExistence type="predicted"/>
<dbReference type="VEuPathDB" id="FungiDB:CDV56_101390"/>
<name>A0A397GWB5_ASPTH</name>
<organism evidence="1 2">
    <name type="scientific">Aspergillus thermomutatus</name>
    <name type="common">Neosartorya pseudofischeri</name>
    <dbReference type="NCBI Taxonomy" id="41047"/>
    <lineage>
        <taxon>Eukaryota</taxon>
        <taxon>Fungi</taxon>
        <taxon>Dikarya</taxon>
        <taxon>Ascomycota</taxon>
        <taxon>Pezizomycotina</taxon>
        <taxon>Eurotiomycetes</taxon>
        <taxon>Eurotiomycetidae</taxon>
        <taxon>Eurotiales</taxon>
        <taxon>Aspergillaceae</taxon>
        <taxon>Aspergillus</taxon>
        <taxon>Aspergillus subgen. Fumigati</taxon>
    </lineage>
</organism>
<protein>
    <submittedName>
        <fullName evidence="1">Uncharacterized protein</fullName>
    </submittedName>
</protein>
<dbReference type="RefSeq" id="XP_026613792.1">
    <property type="nucleotide sequence ID" value="XM_026755009.1"/>
</dbReference>
<dbReference type="Proteomes" id="UP000215305">
    <property type="component" value="Unassembled WGS sequence"/>
</dbReference>
<dbReference type="OrthoDB" id="4502691at2759"/>
<sequence>MSEVGIKIKLTGYGGPVARRLRALLKDCLTNSGDPDLNPQEAGQRSVELELEIARRTTHVIKKEKKVMGLREAMAYINSTCERSQALLAFYFPSDDYGWENICVTLTLKVIMKSLLMNTNSPAKSYVEIKEDVLV</sequence>
<dbReference type="GeneID" id="38123364"/>
<evidence type="ECO:0000313" key="1">
    <source>
        <dbReference type="EMBL" id="RHZ53958.1"/>
    </source>
</evidence>
<dbReference type="EMBL" id="NKHU02000117">
    <property type="protein sequence ID" value="RHZ53958.1"/>
    <property type="molecule type" value="Genomic_DNA"/>
</dbReference>
<reference evidence="1" key="1">
    <citation type="submission" date="2018-08" db="EMBL/GenBank/DDBJ databases">
        <title>Draft genome sequence of azole-resistant Aspergillus thermomutatus (Neosartorya pseudofischeri) strain HMR AF 39, isolated from a human nasal aspirate.</title>
        <authorList>
            <person name="Parent-Michaud M."/>
            <person name="Dufresne P.J."/>
            <person name="Fournier E."/>
            <person name="Martineau C."/>
            <person name="Moreira S."/>
            <person name="Perkins V."/>
            <person name="De Repentigny L."/>
            <person name="Dufresne S.F."/>
        </authorList>
    </citation>
    <scope>NUCLEOTIDE SEQUENCE [LARGE SCALE GENOMIC DNA]</scope>
    <source>
        <strain evidence="1">HMR AF 39</strain>
    </source>
</reference>
<keyword evidence="2" id="KW-1185">Reference proteome</keyword>
<comment type="caution">
    <text evidence="1">The sequence shown here is derived from an EMBL/GenBank/DDBJ whole genome shotgun (WGS) entry which is preliminary data.</text>
</comment>
<gene>
    <name evidence="1" type="ORF">CDV56_101390</name>
</gene>
<dbReference type="AlphaFoldDB" id="A0A397GWB5"/>